<keyword evidence="4" id="KW-1185">Reference proteome</keyword>
<keyword evidence="2" id="KW-1133">Transmembrane helix</keyword>
<evidence type="ECO:0000256" key="2">
    <source>
        <dbReference type="SAM" id="Phobius"/>
    </source>
</evidence>
<feature type="region of interest" description="Disordered" evidence="1">
    <location>
        <begin position="150"/>
        <end position="196"/>
    </location>
</feature>
<sequence>MAREYAPGRYELKGSAFTSPFLRCTPFTFNDASAGMLDDDTGFRCLASVESIRELSKGRQKVPTGRLTVVSSHVEPATFRLSAARFLAVSCRTRLSITTVQSRIRLRRLLYFAAVRTLASLPLACFVALRARALEGRGALTLRLPTLPSVGAASSPRRIQRDGTRPYGPRGIPTGQASCTTSAVSGSKASGARNRV</sequence>
<gene>
    <name evidence="3" type="ORF">Raf01_63840</name>
</gene>
<organism evidence="3 4">
    <name type="scientific">Rugosimonospora africana</name>
    <dbReference type="NCBI Taxonomy" id="556532"/>
    <lineage>
        <taxon>Bacteria</taxon>
        <taxon>Bacillati</taxon>
        <taxon>Actinomycetota</taxon>
        <taxon>Actinomycetes</taxon>
        <taxon>Micromonosporales</taxon>
        <taxon>Micromonosporaceae</taxon>
        <taxon>Rugosimonospora</taxon>
    </lineage>
</organism>
<feature type="transmembrane region" description="Helical" evidence="2">
    <location>
        <begin position="109"/>
        <end position="129"/>
    </location>
</feature>
<dbReference type="EMBL" id="BONZ01000064">
    <property type="protein sequence ID" value="GIH18212.1"/>
    <property type="molecule type" value="Genomic_DNA"/>
</dbReference>
<keyword evidence="2" id="KW-0472">Membrane</keyword>
<proteinExistence type="predicted"/>
<evidence type="ECO:0000256" key="1">
    <source>
        <dbReference type="SAM" id="MobiDB-lite"/>
    </source>
</evidence>
<protein>
    <submittedName>
        <fullName evidence="3">Uncharacterized protein</fullName>
    </submittedName>
</protein>
<evidence type="ECO:0000313" key="3">
    <source>
        <dbReference type="EMBL" id="GIH18212.1"/>
    </source>
</evidence>
<dbReference type="AlphaFoldDB" id="A0A8J3QY27"/>
<dbReference type="Proteomes" id="UP000642748">
    <property type="component" value="Unassembled WGS sequence"/>
</dbReference>
<feature type="compositionally biased region" description="Polar residues" evidence="1">
    <location>
        <begin position="175"/>
        <end position="188"/>
    </location>
</feature>
<comment type="caution">
    <text evidence="3">The sequence shown here is derived from an EMBL/GenBank/DDBJ whole genome shotgun (WGS) entry which is preliminary data.</text>
</comment>
<accession>A0A8J3QY27</accession>
<keyword evidence="2" id="KW-0812">Transmembrane</keyword>
<name>A0A8J3QY27_9ACTN</name>
<reference evidence="3" key="1">
    <citation type="submission" date="2021-01" db="EMBL/GenBank/DDBJ databases">
        <title>Whole genome shotgun sequence of Rugosimonospora africana NBRC 104875.</title>
        <authorList>
            <person name="Komaki H."/>
            <person name="Tamura T."/>
        </authorList>
    </citation>
    <scope>NUCLEOTIDE SEQUENCE</scope>
    <source>
        <strain evidence="3">NBRC 104875</strain>
    </source>
</reference>
<evidence type="ECO:0000313" key="4">
    <source>
        <dbReference type="Proteomes" id="UP000642748"/>
    </source>
</evidence>